<dbReference type="AlphaFoldDB" id="A0AAJ1R488"/>
<evidence type="ECO:0000313" key="1">
    <source>
        <dbReference type="EMBL" id="MDN4013393.1"/>
    </source>
</evidence>
<reference evidence="1" key="1">
    <citation type="submission" date="2023-06" db="EMBL/GenBank/DDBJ databases">
        <title>Two Chryseobacterium gambrini strains from China.</title>
        <authorList>
            <person name="Zeng J."/>
            <person name="Wu Y."/>
        </authorList>
    </citation>
    <scope>NUCLEOTIDE SEQUENCE</scope>
    <source>
        <strain evidence="1">SQ219</strain>
    </source>
</reference>
<protein>
    <submittedName>
        <fullName evidence="1">Uncharacterized protein</fullName>
    </submittedName>
</protein>
<comment type="caution">
    <text evidence="1">The sequence shown here is derived from an EMBL/GenBank/DDBJ whole genome shotgun (WGS) entry which is preliminary data.</text>
</comment>
<sequence>MLEILRLCDCKQFWGGLFRMMCASAPLSVRWQVCVTMICLKWGDNDVRFGSAQPTVTVCVTMICLKWGDNDVRFDSAQRTVAGVGTMICLKWNDMMYAERSRSVSLFILKIMKNIKIFSGEQHSFLQEILSL</sequence>
<gene>
    <name evidence="1" type="ORF">QX233_13030</name>
</gene>
<proteinExistence type="predicted"/>
<evidence type="ECO:0000313" key="2">
    <source>
        <dbReference type="Proteomes" id="UP001225933"/>
    </source>
</evidence>
<organism evidence="1 2">
    <name type="scientific">Chryseobacterium gambrini</name>
    <dbReference type="NCBI Taxonomy" id="373672"/>
    <lineage>
        <taxon>Bacteria</taxon>
        <taxon>Pseudomonadati</taxon>
        <taxon>Bacteroidota</taxon>
        <taxon>Flavobacteriia</taxon>
        <taxon>Flavobacteriales</taxon>
        <taxon>Weeksellaceae</taxon>
        <taxon>Chryseobacterium group</taxon>
        <taxon>Chryseobacterium</taxon>
    </lineage>
</organism>
<dbReference type="EMBL" id="JAUHGV010000015">
    <property type="protein sequence ID" value="MDN4013393.1"/>
    <property type="molecule type" value="Genomic_DNA"/>
</dbReference>
<dbReference type="RefSeq" id="WP_214590027.1">
    <property type="nucleotide sequence ID" value="NZ_JAUHGV010000015.1"/>
</dbReference>
<accession>A0AAJ1R488</accession>
<dbReference type="Proteomes" id="UP001225933">
    <property type="component" value="Unassembled WGS sequence"/>
</dbReference>
<name>A0AAJ1R488_9FLAO</name>